<protein>
    <recommendedName>
        <fullName evidence="3">DNA polymerase</fullName>
    </recommendedName>
</protein>
<organism evidence="1 2">
    <name type="scientific">Staphylococcus phage phiSA_BS1</name>
    <dbReference type="NCBI Taxonomy" id="2126734"/>
    <lineage>
        <taxon>Viruses</taxon>
        <taxon>Duplodnaviria</taxon>
        <taxon>Heunggongvirae</taxon>
        <taxon>Uroviricota</taxon>
        <taxon>Caudoviricetes</taxon>
        <taxon>Herelleviridae</taxon>
        <taxon>Twortvirinae</taxon>
        <taxon>Baoshanvirus</taxon>
        <taxon>Baoshanvirus BS1</taxon>
    </lineage>
</organism>
<reference evidence="1 2" key="1">
    <citation type="submission" date="2018-03" db="EMBL/GenBank/DDBJ databases">
        <title>Isolation, the biological characteristics and genomics of two new strains of lysate Staphylococcus aureus phage.</title>
        <authorList>
            <person name="Jin X."/>
            <person name="Zhang C."/>
        </authorList>
    </citation>
    <scope>NUCLEOTIDE SEQUENCE [LARGE SCALE GENOMIC DNA]</scope>
</reference>
<sequence>MKFNTVEEVYAVVFGVLLRDEGKIVSSKFNKIINELGLDRVRAKEIQEIYNEIDADSYLADIKDQAIDGEITLDIVEGVTGDKPFEDKKLVDAVSNYVVDNKRRLAELREVRKQQEPHAYTTILMQDLREDFKSIEEPILDRESGITIKESNDKELVVLLSDTHIGYQFKDSKTGGYNFEILKERIQHFVNKTVKEILERDIRNVTIYFVGDLIEHVSMRNVNQAFDTEFTLSEQITKGTRLLIDVIQQISDVTDGNLKFGMIGGNHDRLQGNKNEKIYNDNVAYIVLDTLLNLQELELFNGIEIIDNRDDVYTIEDQVCGKSIIVNHGDTLKGNVNHIPKFIKDQVFDILITGHVHHLKVKQEDYTRQHITVGSTIGYNTYSKELNLSRTAPSQQLLFLEHNSDDIELKTIYL</sequence>
<dbReference type="Gene3D" id="3.60.21.10">
    <property type="match status" value="1"/>
</dbReference>
<dbReference type="Proteomes" id="UP000241797">
    <property type="component" value="Segment"/>
</dbReference>
<name>A0A2P1MXP1_9CAUD</name>
<evidence type="ECO:0008006" key="3">
    <source>
        <dbReference type="Google" id="ProtNLM"/>
    </source>
</evidence>
<dbReference type="GeneID" id="54990080"/>
<accession>A0A2P1MXP1</accession>
<dbReference type="EMBL" id="MH078572">
    <property type="protein sequence ID" value="AVP40332.1"/>
    <property type="molecule type" value="Genomic_DNA"/>
</dbReference>
<dbReference type="InterPro" id="IPR029052">
    <property type="entry name" value="Metallo-depent_PP-like"/>
</dbReference>
<dbReference type="SUPFAM" id="SSF56300">
    <property type="entry name" value="Metallo-dependent phosphatases"/>
    <property type="match status" value="1"/>
</dbReference>
<dbReference type="KEGG" id="vg:54990080"/>
<proteinExistence type="predicted"/>
<dbReference type="RefSeq" id="YP_009799591.1">
    <property type="nucleotide sequence ID" value="NC_047945.1"/>
</dbReference>
<keyword evidence="2" id="KW-1185">Reference proteome</keyword>
<evidence type="ECO:0000313" key="2">
    <source>
        <dbReference type="Proteomes" id="UP000241797"/>
    </source>
</evidence>
<evidence type="ECO:0000313" key="1">
    <source>
        <dbReference type="EMBL" id="AVP40332.1"/>
    </source>
</evidence>